<feature type="short sequence motif" description="Q motif" evidence="10">
    <location>
        <begin position="93"/>
        <end position="121"/>
    </location>
</feature>
<organism evidence="16 17">
    <name type="scientific">Westerdykella ornata</name>
    <dbReference type="NCBI Taxonomy" id="318751"/>
    <lineage>
        <taxon>Eukaryota</taxon>
        <taxon>Fungi</taxon>
        <taxon>Dikarya</taxon>
        <taxon>Ascomycota</taxon>
        <taxon>Pezizomycotina</taxon>
        <taxon>Dothideomycetes</taxon>
        <taxon>Pleosporomycetidae</taxon>
        <taxon>Pleosporales</taxon>
        <taxon>Sporormiaceae</taxon>
        <taxon>Westerdykella</taxon>
    </lineage>
</organism>
<comment type="subcellular location">
    <subcellularLocation>
        <location evidence="1">Nucleus</location>
    </subcellularLocation>
</comment>
<feature type="domain" description="Helicase ATP-binding" evidence="13">
    <location>
        <begin position="124"/>
        <end position="296"/>
    </location>
</feature>
<dbReference type="OrthoDB" id="10261904at2759"/>
<protein>
    <submittedName>
        <fullName evidence="16">DEAD-domain-containing protein</fullName>
    </submittedName>
</protein>
<comment type="similarity">
    <text evidence="9">Belongs to the DEAD box helicase family. DDX47/RRP3 subfamily.</text>
</comment>
<dbReference type="InterPro" id="IPR011545">
    <property type="entry name" value="DEAD/DEAH_box_helicase_dom"/>
</dbReference>
<dbReference type="PANTHER" id="PTHR47959:SF20">
    <property type="entry name" value="RNA HELICASE"/>
    <property type="match status" value="1"/>
</dbReference>
<accession>A0A6A6JWY3</accession>
<evidence type="ECO:0000256" key="9">
    <source>
        <dbReference type="ARBA" id="ARBA00024350"/>
    </source>
</evidence>
<dbReference type="GO" id="GO:0010467">
    <property type="term" value="P:gene expression"/>
    <property type="evidence" value="ECO:0007669"/>
    <property type="project" value="UniProtKB-ARBA"/>
</dbReference>
<feature type="domain" description="DEAD-box RNA helicase Q" evidence="15">
    <location>
        <begin position="93"/>
        <end position="121"/>
    </location>
</feature>
<dbReference type="InterPro" id="IPR014001">
    <property type="entry name" value="Helicase_ATP-bd"/>
</dbReference>
<evidence type="ECO:0000256" key="2">
    <source>
        <dbReference type="ARBA" id="ARBA00022517"/>
    </source>
</evidence>
<name>A0A6A6JWY3_WESOR</name>
<evidence type="ECO:0000256" key="7">
    <source>
        <dbReference type="ARBA" id="ARBA00022884"/>
    </source>
</evidence>
<dbReference type="CDD" id="cd17954">
    <property type="entry name" value="DEADc_DDX47"/>
    <property type="match status" value="1"/>
</dbReference>
<dbReference type="GO" id="GO:0005524">
    <property type="term" value="F:ATP binding"/>
    <property type="evidence" value="ECO:0007669"/>
    <property type="project" value="UniProtKB-KW"/>
</dbReference>
<evidence type="ECO:0000256" key="10">
    <source>
        <dbReference type="PROSITE-ProRule" id="PRU00552"/>
    </source>
</evidence>
<dbReference type="Pfam" id="PF00271">
    <property type="entry name" value="Helicase_C"/>
    <property type="match status" value="1"/>
</dbReference>
<dbReference type="PROSITE" id="PS00039">
    <property type="entry name" value="DEAD_ATP_HELICASE"/>
    <property type="match status" value="1"/>
</dbReference>
<evidence type="ECO:0000259" key="13">
    <source>
        <dbReference type="PROSITE" id="PS51192"/>
    </source>
</evidence>
<evidence type="ECO:0000313" key="17">
    <source>
        <dbReference type="Proteomes" id="UP000800097"/>
    </source>
</evidence>
<dbReference type="PROSITE" id="PS51192">
    <property type="entry name" value="HELICASE_ATP_BIND_1"/>
    <property type="match status" value="1"/>
</dbReference>
<dbReference type="InterPro" id="IPR027417">
    <property type="entry name" value="P-loop_NTPase"/>
</dbReference>
<evidence type="ECO:0000313" key="16">
    <source>
        <dbReference type="EMBL" id="KAF2280246.1"/>
    </source>
</evidence>
<feature type="domain" description="Helicase C-terminal" evidence="14">
    <location>
        <begin position="320"/>
        <end position="470"/>
    </location>
</feature>
<dbReference type="PROSITE" id="PS51195">
    <property type="entry name" value="Q_MOTIF"/>
    <property type="match status" value="1"/>
</dbReference>
<evidence type="ECO:0000259" key="14">
    <source>
        <dbReference type="PROSITE" id="PS51194"/>
    </source>
</evidence>
<evidence type="ECO:0000256" key="5">
    <source>
        <dbReference type="ARBA" id="ARBA00022806"/>
    </source>
</evidence>
<dbReference type="SMART" id="SM00490">
    <property type="entry name" value="HELICc"/>
    <property type="match status" value="1"/>
</dbReference>
<evidence type="ECO:0000256" key="11">
    <source>
        <dbReference type="RuleBase" id="RU000492"/>
    </source>
</evidence>
<dbReference type="InterPro" id="IPR044765">
    <property type="entry name" value="DDX47/Rrp3_DEADc"/>
</dbReference>
<feature type="region of interest" description="Disordered" evidence="12">
    <location>
        <begin position="489"/>
        <end position="515"/>
    </location>
</feature>
<evidence type="ECO:0000256" key="1">
    <source>
        <dbReference type="ARBA" id="ARBA00004123"/>
    </source>
</evidence>
<dbReference type="Pfam" id="PF00270">
    <property type="entry name" value="DEAD"/>
    <property type="match status" value="1"/>
</dbReference>
<dbReference type="Proteomes" id="UP000800097">
    <property type="component" value="Unassembled WGS sequence"/>
</dbReference>
<evidence type="ECO:0000256" key="4">
    <source>
        <dbReference type="ARBA" id="ARBA00022801"/>
    </source>
</evidence>
<keyword evidence="7" id="KW-0694">RNA-binding</keyword>
<keyword evidence="5 11" id="KW-0347">Helicase</keyword>
<feature type="compositionally biased region" description="Basic and acidic residues" evidence="12">
    <location>
        <begin position="506"/>
        <end position="515"/>
    </location>
</feature>
<feature type="compositionally biased region" description="Low complexity" evidence="12">
    <location>
        <begin position="16"/>
        <end position="27"/>
    </location>
</feature>
<keyword evidence="6 11" id="KW-0067">ATP-binding</keyword>
<dbReference type="CDD" id="cd18787">
    <property type="entry name" value="SF2_C_DEAD"/>
    <property type="match status" value="1"/>
</dbReference>
<evidence type="ECO:0000256" key="6">
    <source>
        <dbReference type="ARBA" id="ARBA00022840"/>
    </source>
</evidence>
<evidence type="ECO:0000256" key="8">
    <source>
        <dbReference type="ARBA" id="ARBA00023242"/>
    </source>
</evidence>
<gene>
    <name evidence="16" type="ORF">EI97DRAFT_429993</name>
</gene>
<dbReference type="EMBL" id="ML986485">
    <property type="protein sequence ID" value="KAF2280246.1"/>
    <property type="molecule type" value="Genomic_DNA"/>
</dbReference>
<dbReference type="AlphaFoldDB" id="A0A6A6JWY3"/>
<dbReference type="GO" id="GO:0005829">
    <property type="term" value="C:cytosol"/>
    <property type="evidence" value="ECO:0007669"/>
    <property type="project" value="TreeGrafter"/>
</dbReference>
<dbReference type="InterPro" id="IPR014014">
    <property type="entry name" value="RNA_helicase_DEAD_Q_motif"/>
</dbReference>
<dbReference type="PANTHER" id="PTHR47959">
    <property type="entry name" value="ATP-DEPENDENT RNA HELICASE RHLE-RELATED"/>
    <property type="match status" value="1"/>
</dbReference>
<dbReference type="InterPro" id="IPR050079">
    <property type="entry name" value="DEAD_box_RNA_helicase"/>
</dbReference>
<feature type="compositionally biased region" description="Basic residues" evidence="12">
    <location>
        <begin position="494"/>
        <end position="505"/>
    </location>
</feature>
<sequence length="515" mass="56149">MSALKKRKLNGPSLGAAAPKIKSAKPSTYPGKVAKPASKPTAKPTESPKPVESEASEDEEDEDDDGEEVNNAGSGEEAEQAQNGSNGGEVGRKTFADLGVIDSLCEACENLKFKYPTPIQEQAIPLALEGRDIIGLAETGSGKTAAFVLPILQALMERPQSNFALILAPTRELAYQISEQVEGLGSIINVKTAVLVGGMDMVSQAITLGKKPHIIVATPGRLLDHLENTKGFSLKYLKYLVMDEADRLLDLDFGPILDKILKVLPREGRHTYLFSATMSSKVESLQRASLSNPVRVSISSSSHQIVSSLLQRLIILPYKHKDIYLIHILNDNIGHSVIIFTRTVNETQRIAILLRTLGFGAIPLHGQLSQSARLGALSKFKSRSRDILVATDVAARGLDIPSVDLVINLDLPAESKTYVHRVGRTARAGKSGKAISFVTQYDAPIWQRIENALGYKVELEDIPKDEAMVLAERVAEAQRVAVREMKDIHEARGKKGGMRAKRGKRSRDEMDREEG</sequence>
<evidence type="ECO:0000256" key="3">
    <source>
        <dbReference type="ARBA" id="ARBA00022741"/>
    </source>
</evidence>
<dbReference type="GO" id="GO:0005634">
    <property type="term" value="C:nucleus"/>
    <property type="evidence" value="ECO:0007669"/>
    <property type="project" value="UniProtKB-SubCell"/>
</dbReference>
<dbReference type="Gene3D" id="3.40.50.300">
    <property type="entry name" value="P-loop containing nucleotide triphosphate hydrolases"/>
    <property type="match status" value="2"/>
</dbReference>
<evidence type="ECO:0000256" key="12">
    <source>
        <dbReference type="SAM" id="MobiDB-lite"/>
    </source>
</evidence>
<dbReference type="RefSeq" id="XP_033657784.1">
    <property type="nucleotide sequence ID" value="XM_033797577.1"/>
</dbReference>
<keyword evidence="4 11" id="KW-0378">Hydrolase</keyword>
<dbReference type="SMART" id="SM00487">
    <property type="entry name" value="DEXDc"/>
    <property type="match status" value="1"/>
</dbReference>
<keyword evidence="17" id="KW-1185">Reference proteome</keyword>
<dbReference type="GO" id="GO:0003723">
    <property type="term" value="F:RNA binding"/>
    <property type="evidence" value="ECO:0007669"/>
    <property type="project" value="UniProtKB-KW"/>
</dbReference>
<dbReference type="GO" id="GO:0003724">
    <property type="term" value="F:RNA helicase activity"/>
    <property type="evidence" value="ECO:0007669"/>
    <property type="project" value="InterPro"/>
</dbReference>
<feature type="compositionally biased region" description="Acidic residues" evidence="12">
    <location>
        <begin position="54"/>
        <end position="68"/>
    </location>
</feature>
<dbReference type="GO" id="GO:0016787">
    <property type="term" value="F:hydrolase activity"/>
    <property type="evidence" value="ECO:0007669"/>
    <property type="project" value="UniProtKB-KW"/>
</dbReference>
<feature type="region of interest" description="Disordered" evidence="12">
    <location>
        <begin position="1"/>
        <end position="90"/>
    </location>
</feature>
<reference evidence="16" key="1">
    <citation type="journal article" date="2020" name="Stud. Mycol.">
        <title>101 Dothideomycetes genomes: a test case for predicting lifestyles and emergence of pathogens.</title>
        <authorList>
            <person name="Haridas S."/>
            <person name="Albert R."/>
            <person name="Binder M."/>
            <person name="Bloem J."/>
            <person name="Labutti K."/>
            <person name="Salamov A."/>
            <person name="Andreopoulos B."/>
            <person name="Baker S."/>
            <person name="Barry K."/>
            <person name="Bills G."/>
            <person name="Bluhm B."/>
            <person name="Cannon C."/>
            <person name="Castanera R."/>
            <person name="Culley D."/>
            <person name="Daum C."/>
            <person name="Ezra D."/>
            <person name="Gonzalez J."/>
            <person name="Henrissat B."/>
            <person name="Kuo A."/>
            <person name="Liang C."/>
            <person name="Lipzen A."/>
            <person name="Lutzoni F."/>
            <person name="Magnuson J."/>
            <person name="Mondo S."/>
            <person name="Nolan M."/>
            <person name="Ohm R."/>
            <person name="Pangilinan J."/>
            <person name="Park H.-J."/>
            <person name="Ramirez L."/>
            <person name="Alfaro M."/>
            <person name="Sun H."/>
            <person name="Tritt A."/>
            <person name="Yoshinaga Y."/>
            <person name="Zwiers L.-H."/>
            <person name="Turgeon B."/>
            <person name="Goodwin S."/>
            <person name="Spatafora J."/>
            <person name="Crous P."/>
            <person name="Grigoriev I."/>
        </authorList>
    </citation>
    <scope>NUCLEOTIDE SEQUENCE</scope>
    <source>
        <strain evidence="16">CBS 379.55</strain>
    </source>
</reference>
<dbReference type="PROSITE" id="PS51194">
    <property type="entry name" value="HELICASE_CTER"/>
    <property type="match status" value="1"/>
</dbReference>
<dbReference type="InterPro" id="IPR001650">
    <property type="entry name" value="Helicase_C-like"/>
</dbReference>
<keyword evidence="8" id="KW-0539">Nucleus</keyword>
<dbReference type="GeneID" id="54550752"/>
<dbReference type="InterPro" id="IPR000629">
    <property type="entry name" value="RNA-helicase_DEAD-box_CS"/>
</dbReference>
<keyword evidence="2" id="KW-0690">Ribosome biogenesis</keyword>
<keyword evidence="3 11" id="KW-0547">Nucleotide-binding</keyword>
<evidence type="ECO:0000259" key="15">
    <source>
        <dbReference type="PROSITE" id="PS51195"/>
    </source>
</evidence>
<proteinExistence type="inferred from homology"/>
<dbReference type="SUPFAM" id="SSF52540">
    <property type="entry name" value="P-loop containing nucleoside triphosphate hydrolases"/>
    <property type="match status" value="1"/>
</dbReference>
<dbReference type="GO" id="GO:0042254">
    <property type="term" value="P:ribosome biogenesis"/>
    <property type="evidence" value="ECO:0007669"/>
    <property type="project" value="UniProtKB-KW"/>
</dbReference>